<dbReference type="SUPFAM" id="SSF56601">
    <property type="entry name" value="beta-lactamase/transpeptidase-like"/>
    <property type="match status" value="1"/>
</dbReference>
<feature type="domain" description="Beta-lactamase-related" evidence="1">
    <location>
        <begin position="66"/>
        <end position="371"/>
    </location>
</feature>
<dbReference type="Proteomes" id="UP000621510">
    <property type="component" value="Unassembled WGS sequence"/>
</dbReference>
<comment type="caution">
    <text evidence="2">The sequence shown here is derived from an EMBL/GenBank/DDBJ whole genome shotgun (WGS) entry which is preliminary data.</text>
</comment>
<dbReference type="InterPro" id="IPR001466">
    <property type="entry name" value="Beta-lactam-related"/>
</dbReference>
<gene>
    <name evidence="2" type="ORF">JK364_49640</name>
</gene>
<dbReference type="InterPro" id="IPR012338">
    <property type="entry name" value="Beta-lactam/transpept-like"/>
</dbReference>
<name>A0ABS1Q6L1_9ACTN</name>
<keyword evidence="3" id="KW-1185">Reference proteome</keyword>
<dbReference type="EMBL" id="JAERRG010000048">
    <property type="protein sequence ID" value="MBL1120303.1"/>
    <property type="molecule type" value="Genomic_DNA"/>
</dbReference>
<dbReference type="Pfam" id="PF00144">
    <property type="entry name" value="Beta-lactamase"/>
    <property type="match status" value="1"/>
</dbReference>
<evidence type="ECO:0000259" key="1">
    <source>
        <dbReference type="Pfam" id="PF00144"/>
    </source>
</evidence>
<protein>
    <submittedName>
        <fullName evidence="2">Beta-lactamase family protein</fullName>
    </submittedName>
</protein>
<dbReference type="PANTHER" id="PTHR43283:SF7">
    <property type="entry name" value="BETA-LACTAMASE-RELATED DOMAIN-CONTAINING PROTEIN"/>
    <property type="match status" value="1"/>
</dbReference>
<evidence type="ECO:0000313" key="3">
    <source>
        <dbReference type="Proteomes" id="UP000621510"/>
    </source>
</evidence>
<reference evidence="2 3" key="1">
    <citation type="submission" date="2021-01" db="EMBL/GenBank/DDBJ databases">
        <title>WGS of actinomycetes isolated from Thailand.</title>
        <authorList>
            <person name="Thawai C."/>
        </authorList>
    </citation>
    <scope>NUCLEOTIDE SEQUENCE [LARGE SCALE GENOMIC DNA]</scope>
    <source>
        <strain evidence="2 3">CA3R110</strain>
    </source>
</reference>
<sequence length="398" mass="42975">MSAMAPASPPPTLGDWLEPPVNRWAFSHVEEFLPTAVISRGRGEHRTFAEAPLPLEDAEVDLAGARSTVAEFLERTRTDAIVVLHGEHIVFERYFGEGRPDRRHALMSISKSIAGMAAGRLVDEGRLTLSAPVESYVPELAASAYGTATVGQVLDMSVSLRFNHDYRDPASEVQALDRASGWRPRGPEDPAVRAFLAALEPGDRPHGRSTQYCSATTDVLAWILERAAGQPYPEVIADRIWSRIGAEHDALVTTDPEGTPYACAGINATARDLARFGRCVLDNGSAGGTQVIPEAWVRTTRGGAPSGVVPDADFREVHPNGSYRNKWWITGDAAGSFLGLGIFGQYLWLDPERDVVIAKQSSLLGPRAQRAEHASCLTQIAAAVAAARRSSHPGQEAR</sequence>
<dbReference type="InterPro" id="IPR050789">
    <property type="entry name" value="Diverse_Enzym_Activities"/>
</dbReference>
<dbReference type="RefSeq" id="WP_201858074.1">
    <property type="nucleotide sequence ID" value="NZ_JAERRG010000048.1"/>
</dbReference>
<organism evidence="2 3">
    <name type="scientific">Streptomyces endocoffeicus</name>
    <dbReference type="NCBI Taxonomy" id="2898945"/>
    <lineage>
        <taxon>Bacteria</taxon>
        <taxon>Bacillati</taxon>
        <taxon>Actinomycetota</taxon>
        <taxon>Actinomycetes</taxon>
        <taxon>Kitasatosporales</taxon>
        <taxon>Streptomycetaceae</taxon>
        <taxon>Streptomyces</taxon>
    </lineage>
</organism>
<dbReference type="Gene3D" id="3.40.710.10">
    <property type="entry name" value="DD-peptidase/beta-lactamase superfamily"/>
    <property type="match status" value="1"/>
</dbReference>
<evidence type="ECO:0000313" key="2">
    <source>
        <dbReference type="EMBL" id="MBL1120303.1"/>
    </source>
</evidence>
<accession>A0ABS1Q6L1</accession>
<dbReference type="PANTHER" id="PTHR43283">
    <property type="entry name" value="BETA-LACTAMASE-RELATED"/>
    <property type="match status" value="1"/>
</dbReference>
<proteinExistence type="predicted"/>